<gene>
    <name evidence="12" type="ORF">AMATHDRAFT_69268</name>
</gene>
<proteinExistence type="inferred from homology"/>
<evidence type="ECO:0000256" key="3">
    <source>
        <dbReference type="ARBA" id="ARBA00010617"/>
    </source>
</evidence>
<reference evidence="12 13" key="1">
    <citation type="submission" date="2014-02" db="EMBL/GenBank/DDBJ databases">
        <title>Transposable element dynamics among asymbiotic and ectomycorrhizal Amanita fungi.</title>
        <authorList>
            <consortium name="DOE Joint Genome Institute"/>
            <person name="Hess J."/>
            <person name="Skrede I."/>
            <person name="Wolfe B."/>
            <person name="LaButti K."/>
            <person name="Ohm R.A."/>
            <person name="Grigoriev I.V."/>
            <person name="Pringle A."/>
        </authorList>
    </citation>
    <scope>NUCLEOTIDE SEQUENCE [LARGE SCALE GENOMIC DNA]</scope>
    <source>
        <strain evidence="12 13">SKay4041</strain>
    </source>
</reference>
<dbReference type="GO" id="GO:0004497">
    <property type="term" value="F:monooxygenase activity"/>
    <property type="evidence" value="ECO:0007669"/>
    <property type="project" value="UniProtKB-KW"/>
</dbReference>
<dbReference type="InterPro" id="IPR017972">
    <property type="entry name" value="Cyt_P450_CS"/>
</dbReference>
<dbReference type="PANTHER" id="PTHR46300">
    <property type="entry name" value="P450, PUTATIVE (EUROFUNG)-RELATED-RELATED"/>
    <property type="match status" value="1"/>
</dbReference>
<keyword evidence="11" id="KW-1133">Transmembrane helix</keyword>
<dbReference type="GO" id="GO:0016705">
    <property type="term" value="F:oxidoreductase activity, acting on paired donors, with incorporation or reduction of molecular oxygen"/>
    <property type="evidence" value="ECO:0007669"/>
    <property type="project" value="InterPro"/>
</dbReference>
<evidence type="ECO:0000256" key="4">
    <source>
        <dbReference type="ARBA" id="ARBA00022617"/>
    </source>
</evidence>
<evidence type="ECO:0000256" key="11">
    <source>
        <dbReference type="SAM" id="Phobius"/>
    </source>
</evidence>
<evidence type="ECO:0000256" key="2">
    <source>
        <dbReference type="ARBA" id="ARBA00005179"/>
    </source>
</evidence>
<organism evidence="12 13">
    <name type="scientific">Amanita thiersii Skay4041</name>
    <dbReference type="NCBI Taxonomy" id="703135"/>
    <lineage>
        <taxon>Eukaryota</taxon>
        <taxon>Fungi</taxon>
        <taxon>Dikarya</taxon>
        <taxon>Basidiomycota</taxon>
        <taxon>Agaricomycotina</taxon>
        <taxon>Agaricomycetes</taxon>
        <taxon>Agaricomycetidae</taxon>
        <taxon>Agaricales</taxon>
        <taxon>Pluteineae</taxon>
        <taxon>Amanitaceae</taxon>
        <taxon>Amanita</taxon>
    </lineage>
</organism>
<evidence type="ECO:0000256" key="1">
    <source>
        <dbReference type="ARBA" id="ARBA00001971"/>
    </source>
</evidence>
<accession>A0A2A9NEL5</accession>
<dbReference type="PRINTS" id="PR00463">
    <property type="entry name" value="EP450I"/>
</dbReference>
<dbReference type="EMBL" id="KZ302166">
    <property type="protein sequence ID" value="PFH46697.1"/>
    <property type="molecule type" value="Genomic_DNA"/>
</dbReference>
<feature type="transmembrane region" description="Helical" evidence="11">
    <location>
        <begin position="6"/>
        <end position="25"/>
    </location>
</feature>
<name>A0A2A9NEL5_9AGAR</name>
<evidence type="ECO:0008006" key="14">
    <source>
        <dbReference type="Google" id="ProtNLM"/>
    </source>
</evidence>
<dbReference type="GO" id="GO:0005506">
    <property type="term" value="F:iron ion binding"/>
    <property type="evidence" value="ECO:0007669"/>
    <property type="project" value="InterPro"/>
</dbReference>
<dbReference type="InterPro" id="IPR001128">
    <property type="entry name" value="Cyt_P450"/>
</dbReference>
<dbReference type="Proteomes" id="UP000242287">
    <property type="component" value="Unassembled WGS sequence"/>
</dbReference>
<dbReference type="OrthoDB" id="2789670at2759"/>
<evidence type="ECO:0000256" key="5">
    <source>
        <dbReference type="ARBA" id="ARBA00022723"/>
    </source>
</evidence>
<keyword evidence="4 9" id="KW-0349">Heme</keyword>
<comment type="pathway">
    <text evidence="2">Secondary metabolite biosynthesis.</text>
</comment>
<comment type="cofactor">
    <cofactor evidence="1 9">
        <name>heme</name>
        <dbReference type="ChEBI" id="CHEBI:30413"/>
    </cofactor>
</comment>
<dbReference type="Pfam" id="PF00067">
    <property type="entry name" value="p450"/>
    <property type="match status" value="1"/>
</dbReference>
<dbReference type="PANTHER" id="PTHR46300:SF7">
    <property type="entry name" value="P450, PUTATIVE (EUROFUNG)-RELATED"/>
    <property type="match status" value="1"/>
</dbReference>
<evidence type="ECO:0000256" key="10">
    <source>
        <dbReference type="RuleBase" id="RU000461"/>
    </source>
</evidence>
<keyword evidence="8 10" id="KW-0503">Monooxygenase</keyword>
<feature type="binding site" description="axial binding residue" evidence="9">
    <location>
        <position position="437"/>
    </location>
    <ligand>
        <name>heme</name>
        <dbReference type="ChEBI" id="CHEBI:30413"/>
    </ligand>
    <ligandPart>
        <name>Fe</name>
        <dbReference type="ChEBI" id="CHEBI:18248"/>
    </ligandPart>
</feature>
<keyword evidence="11" id="KW-0472">Membrane</keyword>
<protein>
    <recommendedName>
        <fullName evidence="14">Cytochrome P450</fullName>
    </recommendedName>
</protein>
<dbReference type="AlphaFoldDB" id="A0A2A9NEL5"/>
<keyword evidence="11" id="KW-0812">Transmembrane</keyword>
<keyword evidence="5 9" id="KW-0479">Metal-binding</keyword>
<dbReference type="InterPro" id="IPR050364">
    <property type="entry name" value="Cytochrome_P450_fung"/>
</dbReference>
<evidence type="ECO:0000256" key="6">
    <source>
        <dbReference type="ARBA" id="ARBA00023002"/>
    </source>
</evidence>
<dbReference type="SUPFAM" id="SSF48264">
    <property type="entry name" value="Cytochrome P450"/>
    <property type="match status" value="1"/>
</dbReference>
<sequence length="518" mass="58806">MESLQGSFYWVVLIPVSVALAVRLLSSKRLPLPPGPRGLPILGNVLDLPASFEWLHWAKYQKLYGPISCVQALGKTIIILNTIEVCKELLDKRSSKYSDRPTLTLAGEMIGWNQQMILAPYGKRFRSIRRMVHGYVGTKAAAVSLAAVQEIETRYFLARILRNPKRLMEEIRLTEGAIFIQISHGYIINKEKRDPLVSIVEKAAQEFYIATAPGKWLVDTFPILRHVPAWMPGAKFKRMAEEFRKTNMDQLYIPHEFVLKQIESKTAQKSFTTTMLQSDLSPEESELIKFASNSLYAGGTDTVTATIAVFFLAMVLYPEVQKRAQREIDEVVGGHRLPCMADRDQLPYLAAVQKEVMRWQSIGPMGIPHYTSEEDEYNGYYIPKGSIVVANIWNIGHDEDNFKDPMTFNPDRYLEQDGHVPERDPHEFVFGFGRRVCPGQGMADANVFIAMAMSLSVFHIEKARDENGVEIVPKIEYMTGTVCHIKPFDFTLSLRTPDSDYLIQSVFTEHPPLEPSQL</sequence>
<comment type="similarity">
    <text evidence="3 10">Belongs to the cytochrome P450 family.</text>
</comment>
<evidence type="ECO:0000256" key="7">
    <source>
        <dbReference type="ARBA" id="ARBA00023004"/>
    </source>
</evidence>
<evidence type="ECO:0000256" key="9">
    <source>
        <dbReference type="PIRSR" id="PIRSR602401-1"/>
    </source>
</evidence>
<dbReference type="PRINTS" id="PR00385">
    <property type="entry name" value="P450"/>
</dbReference>
<dbReference type="Gene3D" id="1.10.630.10">
    <property type="entry name" value="Cytochrome P450"/>
    <property type="match status" value="1"/>
</dbReference>
<keyword evidence="7 9" id="KW-0408">Iron</keyword>
<evidence type="ECO:0000313" key="12">
    <source>
        <dbReference type="EMBL" id="PFH46697.1"/>
    </source>
</evidence>
<keyword evidence="13" id="KW-1185">Reference proteome</keyword>
<evidence type="ECO:0000256" key="8">
    <source>
        <dbReference type="ARBA" id="ARBA00023033"/>
    </source>
</evidence>
<dbReference type="InterPro" id="IPR036396">
    <property type="entry name" value="Cyt_P450_sf"/>
</dbReference>
<keyword evidence="6 10" id="KW-0560">Oxidoreductase</keyword>
<evidence type="ECO:0000313" key="13">
    <source>
        <dbReference type="Proteomes" id="UP000242287"/>
    </source>
</evidence>
<dbReference type="PROSITE" id="PS00086">
    <property type="entry name" value="CYTOCHROME_P450"/>
    <property type="match status" value="1"/>
</dbReference>
<dbReference type="STRING" id="703135.A0A2A9NEL5"/>
<dbReference type="CDD" id="cd11065">
    <property type="entry name" value="CYP64-like"/>
    <property type="match status" value="1"/>
</dbReference>
<dbReference type="GO" id="GO:0020037">
    <property type="term" value="F:heme binding"/>
    <property type="evidence" value="ECO:0007669"/>
    <property type="project" value="InterPro"/>
</dbReference>
<dbReference type="InterPro" id="IPR002401">
    <property type="entry name" value="Cyt_P450_E_grp-I"/>
</dbReference>